<dbReference type="Proteomes" id="UP001152649">
    <property type="component" value="Unassembled WGS sequence"/>
</dbReference>
<feature type="region of interest" description="Disordered" evidence="2">
    <location>
        <begin position="373"/>
        <end position="444"/>
    </location>
</feature>
<dbReference type="InterPro" id="IPR008978">
    <property type="entry name" value="HSP20-like_chaperone"/>
</dbReference>
<reference evidence="5" key="1">
    <citation type="submission" date="2021-07" db="EMBL/GenBank/DDBJ databases">
        <authorList>
            <person name="Branca A.L. A."/>
        </authorList>
    </citation>
    <scope>NUCLEOTIDE SEQUENCE</scope>
</reference>
<accession>A0A9W4NQ88</accession>
<evidence type="ECO:0000259" key="3">
    <source>
        <dbReference type="PROSITE" id="PS51048"/>
    </source>
</evidence>
<dbReference type="GO" id="GO:0051087">
    <property type="term" value="F:protein-folding chaperone binding"/>
    <property type="evidence" value="ECO:0007669"/>
    <property type="project" value="InterPro"/>
</dbReference>
<evidence type="ECO:0000313" key="6">
    <source>
        <dbReference type="Proteomes" id="UP001152649"/>
    </source>
</evidence>
<name>A0A9W4NQ88_9EURO</name>
<dbReference type="Gene3D" id="1.25.40.10">
    <property type="entry name" value="Tetratricopeptide repeat domain"/>
    <property type="match status" value="1"/>
</dbReference>
<feature type="compositionally biased region" description="Polar residues" evidence="2">
    <location>
        <begin position="469"/>
        <end position="481"/>
    </location>
</feature>
<proteinExistence type="inferred from homology"/>
<dbReference type="InterPro" id="IPR007052">
    <property type="entry name" value="CS_dom"/>
</dbReference>
<dbReference type="Gene3D" id="2.60.40.790">
    <property type="match status" value="1"/>
</dbReference>
<evidence type="ECO:0000256" key="1">
    <source>
        <dbReference type="ARBA" id="ARBA00008509"/>
    </source>
</evidence>
<feature type="compositionally biased region" description="Basic and acidic residues" evidence="2">
    <location>
        <begin position="373"/>
        <end position="389"/>
    </location>
</feature>
<evidence type="ECO:0000313" key="5">
    <source>
        <dbReference type="EMBL" id="CAG8397623.1"/>
    </source>
</evidence>
<gene>
    <name evidence="5" type="ORF">PSALAMII_LOCUS7451</name>
</gene>
<dbReference type="Pfam" id="PF05002">
    <property type="entry name" value="SGS"/>
    <property type="match status" value="1"/>
</dbReference>
<feature type="domain" description="CS" evidence="4">
    <location>
        <begin position="282"/>
        <end position="373"/>
    </location>
</feature>
<feature type="compositionally biased region" description="Basic and acidic residues" evidence="2">
    <location>
        <begin position="482"/>
        <end position="492"/>
    </location>
</feature>
<dbReference type="PROSITE" id="PS51203">
    <property type="entry name" value="CS"/>
    <property type="match status" value="1"/>
</dbReference>
<feature type="domain" description="SGS" evidence="3">
    <location>
        <begin position="416"/>
        <end position="492"/>
    </location>
</feature>
<dbReference type="EMBL" id="CAJVPG010000344">
    <property type="protein sequence ID" value="CAG8397623.1"/>
    <property type="molecule type" value="Genomic_DNA"/>
</dbReference>
<dbReference type="Pfam" id="PF04969">
    <property type="entry name" value="CS"/>
    <property type="match status" value="1"/>
</dbReference>
<comment type="similarity">
    <text evidence="1">Belongs to the SGT1 family.</text>
</comment>
<dbReference type="PANTHER" id="PTHR45862">
    <property type="entry name" value="PROTEIN SGT1 HOMOLOG"/>
    <property type="match status" value="1"/>
</dbReference>
<dbReference type="CDD" id="cd06466">
    <property type="entry name" value="p23_CS_SGT1_like"/>
    <property type="match status" value="1"/>
</dbReference>
<dbReference type="InterPro" id="IPR011990">
    <property type="entry name" value="TPR-like_helical_dom_sf"/>
</dbReference>
<evidence type="ECO:0000256" key="2">
    <source>
        <dbReference type="SAM" id="MobiDB-lite"/>
    </source>
</evidence>
<dbReference type="InterPro" id="IPR007699">
    <property type="entry name" value="SGS_dom"/>
</dbReference>
<dbReference type="InterPro" id="IPR044563">
    <property type="entry name" value="Sgt1-like"/>
</dbReference>
<keyword evidence="6" id="KW-1185">Reference proteome</keyword>
<feature type="region of interest" description="Disordered" evidence="2">
    <location>
        <begin position="464"/>
        <end position="492"/>
    </location>
</feature>
<dbReference type="OrthoDB" id="1898560at2759"/>
<feature type="compositionally biased region" description="Basic and acidic residues" evidence="2">
    <location>
        <begin position="411"/>
        <end position="429"/>
    </location>
</feature>
<dbReference type="AlphaFoldDB" id="A0A9W4NQ88"/>
<evidence type="ECO:0000259" key="4">
    <source>
        <dbReference type="PROSITE" id="PS51203"/>
    </source>
</evidence>
<protein>
    <submittedName>
        <fullName evidence="5">Uncharacterized protein</fullName>
    </submittedName>
</protein>
<dbReference type="SUPFAM" id="SSF48452">
    <property type="entry name" value="TPR-like"/>
    <property type="match status" value="1"/>
</dbReference>
<sequence>MSSEYTSAEGSNPPRPIYDNKEDEIADILLSGPVFQNLSLYKFPPVTPLPALWPITHLSPRNSRPLLDSVLMFSERNGDEFFDQGNYPRAIQFYTQALVREPRAPGHYISRSVAYARLKAEDGGPNYQAALDDAEAALSIAAERGTREYVLSANFRRAISLYQLGRLGDAAFLFTELAQSIKNERFPPSVHEQNSYRSQILSWAIKLEDMKAKDTVGGPRWDVTVGFFPKNAYVPSLDELKTQLGAAQTGVLLPTRKPEDKSAKPNYPVVECVFKDIDDTMPNAIRHDWFQTVEVATVTFYARSFSFRDVEVVVKILKDEASVALPIPGGDNFNMVMPLFGEINPEKSSYVTKAHKLEVKLYKVQPARWKELLRDSKPGETQDMQERGFKWNNPKPLDAYKDGNQVSTPKRAKEQAKEQAKEKQKEKPKVYVTAEDSDSDHGDDVDGFFKKLYAGADPETRRAMVKSFMESQGTSLSTNWEDVSKGKVEPRQ</sequence>
<comment type="caution">
    <text evidence="5">The sequence shown here is derived from an EMBL/GenBank/DDBJ whole genome shotgun (WGS) entry which is preliminary data.</text>
</comment>
<dbReference type="PROSITE" id="PS51048">
    <property type="entry name" value="SGS"/>
    <property type="match status" value="1"/>
</dbReference>
<organism evidence="5 6">
    <name type="scientific">Penicillium salamii</name>
    <dbReference type="NCBI Taxonomy" id="1612424"/>
    <lineage>
        <taxon>Eukaryota</taxon>
        <taxon>Fungi</taxon>
        <taxon>Dikarya</taxon>
        <taxon>Ascomycota</taxon>
        <taxon>Pezizomycotina</taxon>
        <taxon>Eurotiomycetes</taxon>
        <taxon>Eurotiomycetidae</taxon>
        <taxon>Eurotiales</taxon>
        <taxon>Aspergillaceae</taxon>
        <taxon>Penicillium</taxon>
    </lineage>
</organism>
<dbReference type="SUPFAM" id="SSF49764">
    <property type="entry name" value="HSP20-like chaperones"/>
    <property type="match status" value="1"/>
</dbReference>